<feature type="domain" description="PKS/mFAS DH" evidence="8">
    <location>
        <begin position="655"/>
        <end position="925"/>
    </location>
</feature>
<dbReference type="PROSITE" id="PS50075">
    <property type="entry name" value="CARRIER"/>
    <property type="match status" value="1"/>
</dbReference>
<dbReference type="InterPro" id="IPR049551">
    <property type="entry name" value="PKS_DH_C"/>
</dbReference>
<dbReference type="InterPro" id="IPR001227">
    <property type="entry name" value="Ac_transferase_dom_sf"/>
</dbReference>
<dbReference type="GO" id="GO:0006633">
    <property type="term" value="P:fatty acid biosynthetic process"/>
    <property type="evidence" value="ECO:0007669"/>
    <property type="project" value="TreeGrafter"/>
</dbReference>
<organism evidence="9 10">
    <name type="scientific">Streptosporangium subroseum</name>
    <dbReference type="NCBI Taxonomy" id="106412"/>
    <lineage>
        <taxon>Bacteria</taxon>
        <taxon>Bacillati</taxon>
        <taxon>Actinomycetota</taxon>
        <taxon>Actinomycetes</taxon>
        <taxon>Streptosporangiales</taxon>
        <taxon>Streptosporangiaceae</taxon>
        <taxon>Streptosporangium</taxon>
    </lineage>
</organism>
<gene>
    <name evidence="9" type="ORF">SAMN05216276_102495</name>
</gene>
<dbReference type="Gene3D" id="3.30.70.3290">
    <property type="match status" value="1"/>
</dbReference>
<dbReference type="InterPro" id="IPR032821">
    <property type="entry name" value="PKS_assoc"/>
</dbReference>
<dbReference type="SMART" id="SM00827">
    <property type="entry name" value="PKS_AT"/>
    <property type="match status" value="1"/>
</dbReference>
<evidence type="ECO:0000313" key="10">
    <source>
        <dbReference type="Proteomes" id="UP000198282"/>
    </source>
</evidence>
<dbReference type="InterPro" id="IPR020806">
    <property type="entry name" value="PKS_PP-bd"/>
</dbReference>
<dbReference type="SMART" id="SM00825">
    <property type="entry name" value="PKS_KS"/>
    <property type="match status" value="1"/>
</dbReference>
<dbReference type="OrthoDB" id="9778690at2"/>
<feature type="non-terminal residue" evidence="9">
    <location>
        <position position="1"/>
    </location>
</feature>
<dbReference type="Proteomes" id="UP000198282">
    <property type="component" value="Unassembled WGS sequence"/>
</dbReference>
<evidence type="ECO:0000313" key="9">
    <source>
        <dbReference type="EMBL" id="SNT10733.1"/>
    </source>
</evidence>
<keyword evidence="10" id="KW-1185">Reference proteome</keyword>
<dbReference type="PROSITE" id="PS52019">
    <property type="entry name" value="PKS_MFAS_DH"/>
    <property type="match status" value="1"/>
</dbReference>
<dbReference type="Pfam" id="PF00550">
    <property type="entry name" value="PP-binding"/>
    <property type="match status" value="1"/>
</dbReference>
<dbReference type="InterPro" id="IPR050091">
    <property type="entry name" value="PKS_NRPS_Biosynth_Enz"/>
</dbReference>
<dbReference type="InterPro" id="IPR049552">
    <property type="entry name" value="PKS_DH_N"/>
</dbReference>
<dbReference type="CDD" id="cd00833">
    <property type="entry name" value="PKS"/>
    <property type="match status" value="1"/>
</dbReference>
<dbReference type="Gene3D" id="1.10.1200.10">
    <property type="entry name" value="ACP-like"/>
    <property type="match status" value="1"/>
</dbReference>
<keyword evidence="4" id="KW-0012">Acyltransferase</keyword>
<dbReference type="Gene3D" id="3.10.129.110">
    <property type="entry name" value="Polyketide synthase dehydratase"/>
    <property type="match status" value="1"/>
</dbReference>
<dbReference type="SUPFAM" id="SSF55048">
    <property type="entry name" value="Probable ACP-binding domain of malonyl-CoA ACP transacylase"/>
    <property type="match status" value="1"/>
</dbReference>
<dbReference type="Gene3D" id="3.40.50.720">
    <property type="entry name" value="NAD(P)-binding Rossmann-like Domain"/>
    <property type="match status" value="1"/>
</dbReference>
<evidence type="ECO:0000256" key="1">
    <source>
        <dbReference type="ARBA" id="ARBA00022450"/>
    </source>
</evidence>
<feature type="active site" description="Proton acceptor; for dehydratase activity" evidence="5">
    <location>
        <position position="686"/>
    </location>
</feature>
<accession>A0A239JZ84</accession>
<dbReference type="Pfam" id="PF00698">
    <property type="entry name" value="Acyl_transf_1"/>
    <property type="match status" value="2"/>
</dbReference>
<dbReference type="RefSeq" id="WP_089209591.1">
    <property type="nucleotide sequence ID" value="NZ_FZOD01000024.1"/>
</dbReference>
<dbReference type="GO" id="GO:0031177">
    <property type="term" value="F:phosphopantetheine binding"/>
    <property type="evidence" value="ECO:0007669"/>
    <property type="project" value="InterPro"/>
</dbReference>
<dbReference type="InterPro" id="IPR006162">
    <property type="entry name" value="Ppantetheine_attach_site"/>
</dbReference>
<feature type="region of interest" description="C-terminal hotdog fold" evidence="5">
    <location>
        <begin position="789"/>
        <end position="925"/>
    </location>
</feature>
<dbReference type="SUPFAM" id="SSF52151">
    <property type="entry name" value="FabD/lysophospholipase-like"/>
    <property type="match status" value="1"/>
</dbReference>
<dbReference type="Pfam" id="PF14765">
    <property type="entry name" value="PS-DH"/>
    <property type="match status" value="1"/>
</dbReference>
<dbReference type="InterPro" id="IPR013968">
    <property type="entry name" value="PKS_KR"/>
</dbReference>
<dbReference type="Pfam" id="PF21089">
    <property type="entry name" value="PKS_DH_N"/>
    <property type="match status" value="1"/>
</dbReference>
<reference evidence="9 10" key="1">
    <citation type="submission" date="2017-06" db="EMBL/GenBank/DDBJ databases">
        <authorList>
            <person name="Kim H.J."/>
            <person name="Triplett B.A."/>
        </authorList>
    </citation>
    <scope>NUCLEOTIDE SEQUENCE [LARGE SCALE GENOMIC DNA]</scope>
    <source>
        <strain evidence="9 10">CGMCC 4.2132</strain>
    </source>
</reference>
<dbReference type="PROSITE" id="PS00012">
    <property type="entry name" value="PHOSPHOPANTETHEINE"/>
    <property type="match status" value="1"/>
</dbReference>
<dbReference type="EMBL" id="FZOD01000024">
    <property type="protein sequence ID" value="SNT10733.1"/>
    <property type="molecule type" value="Genomic_DNA"/>
</dbReference>
<feature type="domain" description="Ketosynthase family 3 (KS3)" evidence="7">
    <location>
        <begin position="1"/>
        <end position="174"/>
    </location>
</feature>
<proteinExistence type="predicted"/>
<dbReference type="Pfam" id="PF16197">
    <property type="entry name" value="KAsynt_C_assoc"/>
    <property type="match status" value="1"/>
</dbReference>
<dbReference type="InterPro" id="IPR057326">
    <property type="entry name" value="KR_dom"/>
</dbReference>
<feature type="region of interest" description="N-terminal hotdog fold" evidence="5">
    <location>
        <begin position="655"/>
        <end position="775"/>
    </location>
</feature>
<dbReference type="SUPFAM" id="SSF51735">
    <property type="entry name" value="NAD(P)-binding Rossmann-fold domains"/>
    <property type="match status" value="2"/>
</dbReference>
<feature type="active site" description="Proton donor; for dehydratase activity" evidence="5">
    <location>
        <position position="846"/>
    </location>
</feature>
<protein>
    <submittedName>
        <fullName evidence="9">Acyl transferase domain-containing protein</fullName>
    </submittedName>
</protein>
<dbReference type="PROSITE" id="PS52004">
    <property type="entry name" value="KS3_2"/>
    <property type="match status" value="1"/>
</dbReference>
<dbReference type="SMART" id="SM00823">
    <property type="entry name" value="PKS_PP"/>
    <property type="match status" value="1"/>
</dbReference>
<dbReference type="FunFam" id="1.10.1200.10:FF:000007">
    <property type="entry name" value="Probable polyketide synthase pks17"/>
    <property type="match status" value="1"/>
</dbReference>
<dbReference type="Gene3D" id="3.40.366.10">
    <property type="entry name" value="Malonyl-Coenzyme A Acyl Carrier Protein, domain 2"/>
    <property type="match status" value="1"/>
</dbReference>
<feature type="domain" description="Carrier" evidence="6">
    <location>
        <begin position="1345"/>
        <end position="1420"/>
    </location>
</feature>
<dbReference type="InterPro" id="IPR049900">
    <property type="entry name" value="PKS_mFAS_DH"/>
</dbReference>
<dbReference type="Pfam" id="PF02801">
    <property type="entry name" value="Ketoacyl-synt_C"/>
    <property type="match status" value="1"/>
</dbReference>
<dbReference type="PANTHER" id="PTHR43775:SF51">
    <property type="entry name" value="INACTIVE PHENOLPHTHIOCEROL SYNTHESIS POLYKETIDE SYNTHASE TYPE I PKS1-RELATED"/>
    <property type="match status" value="1"/>
</dbReference>
<dbReference type="Gene3D" id="3.40.47.10">
    <property type="match status" value="1"/>
</dbReference>
<dbReference type="SMART" id="SM00826">
    <property type="entry name" value="PKS_DH"/>
    <property type="match status" value="1"/>
</dbReference>
<dbReference type="CDD" id="cd08956">
    <property type="entry name" value="KR_3_FAS_SDR_x"/>
    <property type="match status" value="1"/>
</dbReference>
<dbReference type="InterPro" id="IPR016035">
    <property type="entry name" value="Acyl_Trfase/lysoPLipase"/>
</dbReference>
<dbReference type="InterPro" id="IPR042104">
    <property type="entry name" value="PKS_dehydratase_sf"/>
</dbReference>
<evidence type="ECO:0000259" key="7">
    <source>
        <dbReference type="PROSITE" id="PS52004"/>
    </source>
</evidence>
<keyword evidence="3 9" id="KW-0808">Transferase</keyword>
<dbReference type="InterPro" id="IPR020807">
    <property type="entry name" value="PKS_DH"/>
</dbReference>
<dbReference type="SMART" id="SM00822">
    <property type="entry name" value="PKS_KR"/>
    <property type="match status" value="1"/>
</dbReference>
<dbReference type="InterPro" id="IPR036291">
    <property type="entry name" value="NAD(P)-bd_dom_sf"/>
</dbReference>
<dbReference type="InterPro" id="IPR016039">
    <property type="entry name" value="Thiolase-like"/>
</dbReference>
<evidence type="ECO:0000259" key="6">
    <source>
        <dbReference type="PROSITE" id="PS50075"/>
    </source>
</evidence>
<evidence type="ECO:0000256" key="4">
    <source>
        <dbReference type="ARBA" id="ARBA00023315"/>
    </source>
</evidence>
<dbReference type="InterPro" id="IPR014043">
    <property type="entry name" value="Acyl_transferase_dom"/>
</dbReference>
<dbReference type="InterPro" id="IPR020841">
    <property type="entry name" value="PKS_Beta-ketoAc_synthase_dom"/>
</dbReference>
<dbReference type="InterPro" id="IPR036736">
    <property type="entry name" value="ACP-like_sf"/>
</dbReference>
<dbReference type="PANTHER" id="PTHR43775">
    <property type="entry name" value="FATTY ACID SYNTHASE"/>
    <property type="match status" value="1"/>
</dbReference>
<evidence type="ECO:0000256" key="5">
    <source>
        <dbReference type="PROSITE-ProRule" id="PRU01363"/>
    </source>
</evidence>
<evidence type="ECO:0000256" key="3">
    <source>
        <dbReference type="ARBA" id="ARBA00022679"/>
    </source>
</evidence>
<dbReference type="InterPro" id="IPR009081">
    <property type="entry name" value="PP-bd_ACP"/>
</dbReference>
<dbReference type="Pfam" id="PF08659">
    <property type="entry name" value="KR"/>
    <property type="match status" value="1"/>
</dbReference>
<dbReference type="SUPFAM" id="SSF53901">
    <property type="entry name" value="Thiolase-like"/>
    <property type="match status" value="1"/>
</dbReference>
<dbReference type="GO" id="GO:0004312">
    <property type="term" value="F:fatty acid synthase activity"/>
    <property type="evidence" value="ECO:0007669"/>
    <property type="project" value="TreeGrafter"/>
</dbReference>
<evidence type="ECO:0000256" key="2">
    <source>
        <dbReference type="ARBA" id="ARBA00022553"/>
    </source>
</evidence>
<dbReference type="InterPro" id="IPR014031">
    <property type="entry name" value="Ketoacyl_synth_C"/>
</dbReference>
<evidence type="ECO:0000259" key="8">
    <source>
        <dbReference type="PROSITE" id="PS52019"/>
    </source>
</evidence>
<dbReference type="SUPFAM" id="SSF47336">
    <property type="entry name" value="ACP-like"/>
    <property type="match status" value="1"/>
</dbReference>
<keyword evidence="1" id="KW-0596">Phosphopantetheine</keyword>
<dbReference type="InterPro" id="IPR016036">
    <property type="entry name" value="Malonyl_transacylase_ACP-bd"/>
</dbReference>
<dbReference type="SMART" id="SM01294">
    <property type="entry name" value="PKS_PP_betabranch"/>
    <property type="match status" value="1"/>
</dbReference>
<name>A0A239JZ84_9ACTN</name>
<keyword evidence="2" id="KW-0597">Phosphoprotein</keyword>
<sequence>AQRLGHPVLAVVRGSAINQDGASNGLTAPNGPSQQRVIRQALESAGLTSQDVDVVEAHGTGTSLGDPIEAQALLATYGQDRETPLWLGSIKSNLGHTQAAAGVAGIIKMVQAMRHGMLPKTLHVDAPTSQVDWSAGSVELLAEARAWPEVDRPRRAAVSSFGISGTNAHIVLEAAPAAPAVAPSEGLPVTPIVFSAADPDALHAYATRLHTAIASDLPLDQIGRALVGRAALRHRAVLLATDRPALDRALAGFDEADESRPEVRRGEAHRAGLATVFTGQGAQRVGMGRELYQTFPAFAAAFDDVCQALDLPLREVLDDESRLNQTGWAQPAIFAVEVALLALVRSWGMEPDAVAGHSIGEITAAYAAGVLTLADAATLVAARGRLMQALPVGGAMLAIGASESEVRALLTDRFEGAGTDGGLVVDIAADAVVVADGGSNGGGLAVDVAAVNGPASVVVSGIEDDIERIAELAVERGWKTNRLRTSHAFHSRLMEPMLAEFRAVVETLSFAEPVIPAVSTVTGRPVEPGQWIDPGYWVDQVRRPVRFADAVTALDAGRVLELGPDGVLTALVGDLRPELTVVAALRRGRAEVETLLTAVGTLFVEGQDVDWAAVLGTGSRADLPTYAFQHRRYWPSPRTGPTGDAAGLGLVGTGHPLVGAAVALPSGDSVFTGKLSVRTHPWLRDHTISGRTVVPGTALVEMVLAAGDQVGLPVLDELLLQAPLTLGEQGGVQVRVTLAAPDAGRSAVTIHSRSEEDETWVLNAGGLLTGDAEPLPDTAASAVWPPADADEIDVTGFYPMAASAGLDYGPAFQGLRRVWRRGETVFAEVEIEGSVTGYALHPALFDAALHAIGAGGALPADGGVRLPFGFTGVRVTGLAGTGLRVEIAPAPGTDTVRLSLADLSGSPVATVESLALRPVTPTQFGGIADRLLFGVEWAPQEVVPAAEERIAITLGDPLPAVPVSVMMVDATAPGAARDRAAALLTFLQTWLAEPVWADSRLVVRTRGAVGEKVTDPDAAALWGLVRSAQSEHPDRIHLLDGSEDVFYPVPEALVRDGVVNVPRLVRLKASGAVEFGDGAVVVTGATGTLGRLVARHLVRAHGVRRLLLLSRSGATADLEGQLAPAEVRSIACDVADADAVAEALRDESVSAVIHAAGVLDDALLADLTPERLQTVFRAKVDAARNLAAATADQPLAAFVLYSSAAGLFGNAGQANYAAANAFLDAYATQLRAQGVPATSLAWGLWDAGMGETLTDADRDRMRRGGVLPLTAEQGLAAFDAALGTGTALVAPLALDPAALGQAAEFGLLPPLLAGLVRAPRSRRAAPAGPTLGRRLDGLSPEDQDRLVLEAVQAQVAAVLGHDSGAAVPAGRAFTELGFDSLTAVELRNRLMAATELRLPSTLVFDYPNAGALAAHLAERLRPAVVSPVVALLAELDQLEQGLRAATADDEERSRVTARLNSLLAGWQGAASTGGAVLAEELETATDDEMFDLLGKEFGIS</sequence>